<reference evidence="8" key="1">
    <citation type="journal article" date="2019" name="Int. J. Syst. Evol. Microbiol.">
        <title>The Global Catalogue of Microorganisms (GCM) 10K type strain sequencing project: providing services to taxonomists for standard genome sequencing and annotation.</title>
        <authorList>
            <consortium name="The Broad Institute Genomics Platform"/>
            <consortium name="The Broad Institute Genome Sequencing Center for Infectious Disease"/>
            <person name="Wu L."/>
            <person name="Ma J."/>
        </authorList>
    </citation>
    <scope>NUCLEOTIDE SEQUENCE [LARGE SCALE GENOMIC DNA]</scope>
    <source>
        <strain evidence="8">KCTC 52925</strain>
    </source>
</reference>
<keyword evidence="7" id="KW-0326">Glycosidase</keyword>
<dbReference type="InterPro" id="IPR041371">
    <property type="entry name" value="GH92_N"/>
</dbReference>
<dbReference type="NCBIfam" id="TIGR01180">
    <property type="entry name" value="aman2_put"/>
    <property type="match status" value="1"/>
</dbReference>
<gene>
    <name evidence="7" type="ORF">ACFSYS_19125</name>
</gene>
<dbReference type="SUPFAM" id="SSF48208">
    <property type="entry name" value="Six-hairpin glycosidases"/>
    <property type="match status" value="1"/>
</dbReference>
<dbReference type="SUPFAM" id="SSF49785">
    <property type="entry name" value="Galactose-binding domain-like"/>
    <property type="match status" value="1"/>
</dbReference>
<protein>
    <submittedName>
        <fullName evidence="7">GH92 family glycosyl hydrolase</fullName>
        <ecNumber evidence="7">3.2.1.-</ecNumber>
    </submittedName>
</protein>
<sequence>MTLVVNAQRNISTEAKITSSSELNSSYSSNKIADGIIGVRDLGEWACKGDTTDWGYIKLPWVKLSWSESQRINRIVIYDRASQKEHIAGGKLSFSDGSSIWVRQLPNNGFGKEISFDTKTIEWVKFEATDAQGKDIGLSEVEVYTAPEQSNDPVDWVDPYIETNRGRYLYFITGSRPFGMVGAAPLTRNKNQYGGGYNYNEKYILGFEQIHSWMLGGLEIMPAPQEIDPRGGQDSWKSEFSHEDEIVRPGYHRVFLRDHNIWTEFTSTERVSFYNFRFTTPMEAQIITNLGGYVGNNVMTDAKVNKVSATEIEGSFSTVDRYWGGPKDVKVFFVAQFDKPFKRLKGWRGNRILENVNELVGDQAGVAPVYDVKAGDELKMKISISYTSVENARKNLKDELSDWNFNKVKNESREVWNDWLGKIKIEGGTHDQRTKFYTDLWHVLLGRQKINDVSGDYPDRTSGVREGTFTDAVFKIKTLPKDSNGNLKFNMYNSDALWLTQWNLNILWGLAWPEVMDELSSSMVQYAINGGLLPRGPSGGGYSYIMTSSPSTNLIASTYQKDLLTKIDSEVAYKMVKQNLLPGGMLGDPADIKFYTENGYWPGNAGITLEAAFQDYALSQMARSMGKKKDANFFSNRSKGWKKLFNNDQNLIFPKNREQEFMHADPLSGEGWVEANAWQATWSVSHGITELSKLMGGDDVLCQKLNHAFEMAKDDDFVFGYSEGYLSYANQPGCSNAHVFNYANKPWLTQYWVRKVKEQAYGGVTPDLGYGGHDEDQGQMGGVSALMAIGIFNLKGNVDQNPVYDITSPIFDKIIIELDPKYYEGKEFTIKTHNNSKNNMYIQKAFLNGKEHNQFWFSHDTFQKGGELDIYLGPEPNKEWGVHELP</sequence>
<dbReference type="InterPro" id="IPR014718">
    <property type="entry name" value="GH-type_carb-bd"/>
</dbReference>
<dbReference type="Gene3D" id="1.20.1050.60">
    <property type="entry name" value="alpha-1,2-mannosidase"/>
    <property type="match status" value="1"/>
</dbReference>
<keyword evidence="8" id="KW-1185">Reference proteome</keyword>
<dbReference type="InterPro" id="IPR055826">
    <property type="entry name" value="DUF7402"/>
</dbReference>
<dbReference type="InterPro" id="IPR005887">
    <property type="entry name" value="GH92_a_mannosidase_put"/>
</dbReference>
<comment type="cofactor">
    <cofactor evidence="1">
        <name>Ca(2+)</name>
        <dbReference type="ChEBI" id="CHEBI:29108"/>
    </cofactor>
</comment>
<dbReference type="GO" id="GO:0016798">
    <property type="term" value="F:hydrolase activity, acting on glycosyl bonds"/>
    <property type="evidence" value="ECO:0007669"/>
    <property type="project" value="UniProtKB-KW"/>
</dbReference>
<dbReference type="Proteomes" id="UP001597438">
    <property type="component" value="Unassembled WGS sequence"/>
</dbReference>
<dbReference type="InterPro" id="IPR050883">
    <property type="entry name" value="PNGase"/>
</dbReference>
<feature type="domain" description="Glycosyl hydrolase family 92" evidence="4">
    <location>
        <begin position="391"/>
        <end position="873"/>
    </location>
</feature>
<name>A0ABW5XAE4_9FLAO</name>
<evidence type="ECO:0000313" key="8">
    <source>
        <dbReference type="Proteomes" id="UP001597438"/>
    </source>
</evidence>
<dbReference type="InterPro" id="IPR012939">
    <property type="entry name" value="Glyco_hydro_92"/>
</dbReference>
<evidence type="ECO:0000313" key="7">
    <source>
        <dbReference type="EMBL" id="MFD2835412.1"/>
    </source>
</evidence>
<comment type="subunit">
    <text evidence="2">Monomer.</text>
</comment>
<evidence type="ECO:0000259" key="4">
    <source>
        <dbReference type="Pfam" id="PF07971"/>
    </source>
</evidence>
<dbReference type="EMBL" id="JBHUOJ010000040">
    <property type="protein sequence ID" value="MFD2835412.1"/>
    <property type="molecule type" value="Genomic_DNA"/>
</dbReference>
<evidence type="ECO:0000256" key="2">
    <source>
        <dbReference type="ARBA" id="ARBA00011245"/>
    </source>
</evidence>
<dbReference type="Gene3D" id="2.70.98.10">
    <property type="match status" value="1"/>
</dbReference>
<proteinExistence type="predicted"/>
<dbReference type="Gene3D" id="3.30.2080.10">
    <property type="entry name" value="GH92 mannosidase domain"/>
    <property type="match status" value="1"/>
</dbReference>
<evidence type="ECO:0000259" key="5">
    <source>
        <dbReference type="Pfam" id="PF17678"/>
    </source>
</evidence>
<dbReference type="Pfam" id="PF24135">
    <property type="entry name" value="DUF7402"/>
    <property type="match status" value="1"/>
</dbReference>
<dbReference type="Gene3D" id="2.60.120.260">
    <property type="entry name" value="Galactose-binding domain-like"/>
    <property type="match status" value="1"/>
</dbReference>
<evidence type="ECO:0000256" key="1">
    <source>
        <dbReference type="ARBA" id="ARBA00001913"/>
    </source>
</evidence>
<dbReference type="RefSeq" id="WP_251742505.1">
    <property type="nucleotide sequence ID" value="NZ_JBHUOJ010000040.1"/>
</dbReference>
<dbReference type="Gene3D" id="1.20.1610.10">
    <property type="entry name" value="alpha-1,2-mannosidases domains"/>
    <property type="match status" value="1"/>
</dbReference>
<keyword evidence="7" id="KW-0378">Hydrolase</keyword>
<keyword evidence="3" id="KW-0106">Calcium</keyword>
<feature type="domain" description="Glycosyl hydrolase family 92 N-terminal" evidence="5">
    <location>
        <begin position="156"/>
        <end position="385"/>
    </location>
</feature>
<accession>A0ABW5XAE4</accession>
<evidence type="ECO:0000256" key="3">
    <source>
        <dbReference type="ARBA" id="ARBA00022837"/>
    </source>
</evidence>
<dbReference type="PANTHER" id="PTHR12143:SF39">
    <property type="entry name" value="SECRETED PROTEIN"/>
    <property type="match status" value="1"/>
</dbReference>
<evidence type="ECO:0000259" key="6">
    <source>
        <dbReference type="Pfam" id="PF24135"/>
    </source>
</evidence>
<organism evidence="7 8">
    <name type="scientific">Christiangramia antarctica</name>
    <dbReference type="NCBI Taxonomy" id="2058158"/>
    <lineage>
        <taxon>Bacteria</taxon>
        <taxon>Pseudomonadati</taxon>
        <taxon>Bacteroidota</taxon>
        <taxon>Flavobacteriia</taxon>
        <taxon>Flavobacteriales</taxon>
        <taxon>Flavobacteriaceae</taxon>
        <taxon>Christiangramia</taxon>
    </lineage>
</organism>
<dbReference type="Pfam" id="PF07971">
    <property type="entry name" value="Glyco_hydro_92"/>
    <property type="match status" value="1"/>
</dbReference>
<dbReference type="Pfam" id="PF17678">
    <property type="entry name" value="Glyco_hydro_92N"/>
    <property type="match status" value="1"/>
</dbReference>
<dbReference type="PANTHER" id="PTHR12143">
    <property type="entry name" value="PEPTIDE N-GLYCANASE PNGASE -RELATED"/>
    <property type="match status" value="1"/>
</dbReference>
<feature type="domain" description="DUF7402" evidence="6">
    <location>
        <begin position="10"/>
        <end position="144"/>
    </location>
</feature>
<dbReference type="EC" id="3.2.1.-" evidence="7"/>
<dbReference type="InterPro" id="IPR008928">
    <property type="entry name" value="6-hairpin_glycosidase_sf"/>
</dbReference>
<dbReference type="InterPro" id="IPR008979">
    <property type="entry name" value="Galactose-bd-like_sf"/>
</dbReference>
<comment type="caution">
    <text evidence="7">The sequence shown here is derived from an EMBL/GenBank/DDBJ whole genome shotgun (WGS) entry which is preliminary data.</text>
</comment>